<reference evidence="1 2" key="1">
    <citation type="submission" date="2014-12" db="EMBL/GenBank/DDBJ databases">
        <title>Draft genome sequence of Terrisporobacter sp. 08-306576, isolated from the blood culture of a bacteremia patient.</title>
        <authorList>
            <person name="Lund L.C."/>
            <person name="Sydenham T.V."/>
            <person name="Hogh S.V."/>
            <person name="Skov M.N."/>
            <person name="Kemp M."/>
            <person name="Justesen U.S."/>
        </authorList>
    </citation>
    <scope>NUCLEOTIDE SEQUENCE [LARGE SCALE GENOMIC DNA]</scope>
    <source>
        <strain evidence="1 2">08-306576</strain>
    </source>
</reference>
<proteinExistence type="predicted"/>
<evidence type="ECO:0000313" key="2">
    <source>
        <dbReference type="Proteomes" id="UP000031189"/>
    </source>
</evidence>
<comment type="caution">
    <text evidence="1">The sequence shown here is derived from an EMBL/GenBank/DDBJ whole genome shotgun (WGS) entry which is preliminary data.</text>
</comment>
<keyword evidence="2" id="KW-1185">Reference proteome</keyword>
<dbReference type="EMBL" id="JWHR01000097">
    <property type="protein sequence ID" value="KHS57026.1"/>
    <property type="molecule type" value="Genomic_DNA"/>
</dbReference>
<protein>
    <submittedName>
        <fullName evidence="1">Uncharacterized protein</fullName>
    </submittedName>
</protein>
<dbReference type="RefSeq" id="WP_039679917.1">
    <property type="nucleotide sequence ID" value="NZ_JAWGXO010000002.1"/>
</dbReference>
<gene>
    <name evidence="1" type="ORF">QX51_10745</name>
</gene>
<evidence type="ECO:0000313" key="1">
    <source>
        <dbReference type="EMBL" id="KHS57026.1"/>
    </source>
</evidence>
<dbReference type="Proteomes" id="UP000031189">
    <property type="component" value="Unassembled WGS sequence"/>
</dbReference>
<dbReference type="AlphaFoldDB" id="A0A0B3VJR5"/>
<name>A0A0B3VJR5_9FIRM</name>
<dbReference type="STRING" id="1577792.QX51_10745"/>
<sequence length="99" mass="11716">MNHIYVNIYIDKVKFYIVYYEQNEKRKIKDDEIILPISFSIGDKLFYIKKLISTVIDQYNIETYNLEVDNDIGVEIVDAVKMEGVLEELFSSKGVILWK</sequence>
<organism evidence="1 2">
    <name type="scientific">Terrisporobacter othiniensis</name>
    <dbReference type="NCBI Taxonomy" id="1577792"/>
    <lineage>
        <taxon>Bacteria</taxon>
        <taxon>Bacillati</taxon>
        <taxon>Bacillota</taxon>
        <taxon>Clostridia</taxon>
        <taxon>Peptostreptococcales</taxon>
        <taxon>Peptostreptococcaceae</taxon>
        <taxon>Terrisporobacter</taxon>
    </lineage>
</organism>
<accession>A0A0B3VJR5</accession>
<dbReference type="OrthoDB" id="1753430at2"/>